<reference evidence="4 5" key="1">
    <citation type="submission" date="2017-05" db="EMBL/GenBank/DDBJ databases">
        <title>Complete genome sequence of Streptomyces sp. SCSIO 03032 revealed the diverse biosynthetic pathways for its bioactive secondary metabolites.</title>
        <authorList>
            <person name="Ma L."/>
            <person name="Zhu Y."/>
            <person name="Zhang W."/>
            <person name="Zhang G."/>
            <person name="Tian X."/>
            <person name="Zhang S."/>
            <person name="Zhang C."/>
        </authorList>
    </citation>
    <scope>NUCLEOTIDE SEQUENCE [LARGE SCALE GENOMIC DNA]</scope>
    <source>
        <strain evidence="4 5">SCSIO 03032</strain>
    </source>
</reference>
<dbReference type="GO" id="GO:0070402">
    <property type="term" value="F:NADPH binding"/>
    <property type="evidence" value="ECO:0007669"/>
    <property type="project" value="TreeGrafter"/>
</dbReference>
<dbReference type="SUPFAM" id="SSF51735">
    <property type="entry name" value="NAD(P)-binding Rossmann-fold domains"/>
    <property type="match status" value="1"/>
</dbReference>
<feature type="domain" description="Enoyl reductase (ER)" evidence="3">
    <location>
        <begin position="10"/>
        <end position="328"/>
    </location>
</feature>
<keyword evidence="1" id="KW-0521">NADP</keyword>
<protein>
    <submittedName>
        <fullName evidence="4">NADPH:quinone reductase</fullName>
    </submittedName>
</protein>
<dbReference type="Pfam" id="PF08240">
    <property type="entry name" value="ADH_N"/>
    <property type="match status" value="1"/>
</dbReference>
<dbReference type="InterPro" id="IPR013154">
    <property type="entry name" value="ADH-like_N"/>
</dbReference>
<evidence type="ECO:0000313" key="4">
    <source>
        <dbReference type="EMBL" id="ARQ71995.1"/>
    </source>
</evidence>
<sequence length="330" mass="34052">MRAIVATRFGGSEVLRHVDDQYIPEPGPGQVLVDVAAAGVNFIDIAQRRGVFPVAAPFVPGVEAAGHVSELGPGVDGAGLGIRIGDRVAWAMDGSPTTACGAYAEHAVVTAERLVRVPGEVPLETAASLLMQGMTAHYLTHDTYPVGPGDTVLVHAAGGGLGQLLTRYAVARGARVIATASTPAKREAARAAGAHAAVAYEGFADAVRELTGGAGVTVAYDGVGAATFDGSLACLRVRGLLVLLGAAGGPVPEFDTGRLLRAGSAYLTRPGIVDYVADRAALTRRAEDVWRRAVAGELPAESHSYALADAWRAHEDLEARRTTGKLILLP</sequence>
<dbReference type="InterPro" id="IPR011032">
    <property type="entry name" value="GroES-like_sf"/>
</dbReference>
<evidence type="ECO:0000256" key="1">
    <source>
        <dbReference type="ARBA" id="ARBA00022857"/>
    </source>
</evidence>
<dbReference type="Pfam" id="PF00107">
    <property type="entry name" value="ADH_zinc_N"/>
    <property type="match status" value="1"/>
</dbReference>
<dbReference type="EMBL" id="CP021121">
    <property type="protein sequence ID" value="ARQ71995.1"/>
    <property type="molecule type" value="Genomic_DNA"/>
</dbReference>
<evidence type="ECO:0000256" key="2">
    <source>
        <dbReference type="ARBA" id="ARBA00023002"/>
    </source>
</evidence>
<dbReference type="KEGG" id="smao:CAG99_27000"/>
<gene>
    <name evidence="4" type="ORF">CAG99_27000</name>
</gene>
<dbReference type="CDD" id="cd05286">
    <property type="entry name" value="QOR2"/>
    <property type="match status" value="1"/>
</dbReference>
<dbReference type="Gene3D" id="3.90.180.10">
    <property type="entry name" value="Medium-chain alcohol dehydrogenases, catalytic domain"/>
    <property type="match status" value="1"/>
</dbReference>
<dbReference type="Gene3D" id="3.40.50.720">
    <property type="entry name" value="NAD(P)-binding Rossmann-like Domain"/>
    <property type="match status" value="1"/>
</dbReference>
<dbReference type="InterPro" id="IPR047618">
    <property type="entry name" value="QOR-like"/>
</dbReference>
<dbReference type="GO" id="GO:0003960">
    <property type="term" value="F:quinone reductase (NADPH) activity"/>
    <property type="evidence" value="ECO:0007669"/>
    <property type="project" value="InterPro"/>
</dbReference>
<dbReference type="GO" id="GO:0035925">
    <property type="term" value="F:mRNA 3'-UTR AU-rich region binding"/>
    <property type="evidence" value="ECO:0007669"/>
    <property type="project" value="TreeGrafter"/>
</dbReference>
<evidence type="ECO:0000259" key="3">
    <source>
        <dbReference type="SMART" id="SM00829"/>
    </source>
</evidence>
<dbReference type="OrthoDB" id="9805883at2"/>
<dbReference type="InterPro" id="IPR020843">
    <property type="entry name" value="ER"/>
</dbReference>
<dbReference type="SMART" id="SM00829">
    <property type="entry name" value="PKS_ER"/>
    <property type="match status" value="1"/>
</dbReference>
<organism evidence="4 5">
    <name type="scientific">Streptomyces marincola</name>
    <dbReference type="NCBI Taxonomy" id="2878388"/>
    <lineage>
        <taxon>Bacteria</taxon>
        <taxon>Bacillati</taxon>
        <taxon>Actinomycetota</taxon>
        <taxon>Actinomycetes</taxon>
        <taxon>Kitasatosporales</taxon>
        <taxon>Streptomycetaceae</taxon>
        <taxon>Streptomyces</taxon>
    </lineage>
</organism>
<keyword evidence="5" id="KW-1185">Reference proteome</keyword>
<dbReference type="AlphaFoldDB" id="A0A1W7D4R4"/>
<proteinExistence type="predicted"/>
<dbReference type="GO" id="GO:0005829">
    <property type="term" value="C:cytosol"/>
    <property type="evidence" value="ECO:0007669"/>
    <property type="project" value="TreeGrafter"/>
</dbReference>
<accession>A0A1W7D4R4</accession>
<dbReference type="Proteomes" id="UP000194218">
    <property type="component" value="Chromosome"/>
</dbReference>
<keyword evidence="2" id="KW-0560">Oxidoreductase</keyword>
<dbReference type="SUPFAM" id="SSF50129">
    <property type="entry name" value="GroES-like"/>
    <property type="match status" value="1"/>
</dbReference>
<dbReference type="InterPro" id="IPR013149">
    <property type="entry name" value="ADH-like_C"/>
</dbReference>
<dbReference type="RefSeq" id="WP_086161827.1">
    <property type="nucleotide sequence ID" value="NZ_CP021121.1"/>
</dbReference>
<name>A0A1W7D4R4_9ACTN</name>
<evidence type="ECO:0000313" key="5">
    <source>
        <dbReference type="Proteomes" id="UP000194218"/>
    </source>
</evidence>
<dbReference type="PANTHER" id="PTHR48106">
    <property type="entry name" value="QUINONE OXIDOREDUCTASE PIG3-RELATED"/>
    <property type="match status" value="1"/>
</dbReference>
<dbReference type="PANTHER" id="PTHR48106:SF13">
    <property type="entry name" value="QUINONE OXIDOREDUCTASE-RELATED"/>
    <property type="match status" value="1"/>
</dbReference>
<dbReference type="InterPro" id="IPR036291">
    <property type="entry name" value="NAD(P)-bd_dom_sf"/>
</dbReference>